<dbReference type="GO" id="GO:0005730">
    <property type="term" value="C:nucleolus"/>
    <property type="evidence" value="ECO:0007669"/>
    <property type="project" value="TreeGrafter"/>
</dbReference>
<name>A0AAN6GY91_9BASI</name>
<dbReference type="GO" id="GO:0003676">
    <property type="term" value="F:nucleic acid binding"/>
    <property type="evidence" value="ECO:0007669"/>
    <property type="project" value="InterPro"/>
</dbReference>
<keyword evidence="6" id="KW-1185">Reference proteome</keyword>
<dbReference type="Gene3D" id="4.10.60.10">
    <property type="entry name" value="Zinc finger, CCHC-type"/>
    <property type="match status" value="2"/>
</dbReference>
<dbReference type="PANTHER" id="PTHR46242">
    <property type="entry name" value="ZINC FINGER CCHC DOMAIN-CONTAINING PROTEIN 9 ZCCHC9"/>
    <property type="match status" value="1"/>
</dbReference>
<evidence type="ECO:0000256" key="3">
    <source>
        <dbReference type="SAM" id="MobiDB-lite"/>
    </source>
</evidence>
<feature type="compositionally biased region" description="Polar residues" evidence="3">
    <location>
        <begin position="137"/>
        <end position="152"/>
    </location>
</feature>
<gene>
    <name evidence="5" type="ORF">OC846_000123</name>
</gene>
<dbReference type="SUPFAM" id="SSF57756">
    <property type="entry name" value="Retrovirus zinc finger-like domains"/>
    <property type="match status" value="2"/>
</dbReference>
<feature type="domain" description="CCHC-type" evidence="4">
    <location>
        <begin position="182"/>
        <end position="197"/>
    </location>
</feature>
<feature type="compositionally biased region" description="Basic and acidic residues" evidence="3">
    <location>
        <begin position="93"/>
        <end position="114"/>
    </location>
</feature>
<proteinExistence type="predicted"/>
<keyword evidence="1" id="KW-0507">mRNA processing</keyword>
<dbReference type="InterPro" id="IPR001878">
    <property type="entry name" value="Znf_CCHC"/>
</dbReference>
<evidence type="ECO:0000313" key="5">
    <source>
        <dbReference type="EMBL" id="KAK0557829.1"/>
    </source>
</evidence>
<accession>A0AAN6GY91</accession>
<dbReference type="EMBL" id="JAPDMZ010000002">
    <property type="protein sequence ID" value="KAK0557829.1"/>
    <property type="molecule type" value="Genomic_DNA"/>
</dbReference>
<protein>
    <recommendedName>
        <fullName evidence="4">CCHC-type domain-containing protein</fullName>
    </recommendedName>
</protein>
<organism evidence="5 6">
    <name type="scientific">Tilletia horrida</name>
    <dbReference type="NCBI Taxonomy" id="155126"/>
    <lineage>
        <taxon>Eukaryota</taxon>
        <taxon>Fungi</taxon>
        <taxon>Dikarya</taxon>
        <taxon>Basidiomycota</taxon>
        <taxon>Ustilaginomycotina</taxon>
        <taxon>Exobasidiomycetes</taxon>
        <taxon>Tilletiales</taxon>
        <taxon>Tilletiaceae</taxon>
        <taxon>Tilletia</taxon>
    </lineage>
</organism>
<feature type="compositionally biased region" description="Polar residues" evidence="3">
    <location>
        <begin position="115"/>
        <end position="129"/>
    </location>
</feature>
<dbReference type="PROSITE" id="PS50158">
    <property type="entry name" value="ZF_CCHC"/>
    <property type="match status" value="2"/>
</dbReference>
<feature type="region of interest" description="Disordered" evidence="3">
    <location>
        <begin position="1"/>
        <end position="171"/>
    </location>
</feature>
<dbReference type="InterPro" id="IPR036875">
    <property type="entry name" value="Znf_CCHC_sf"/>
</dbReference>
<dbReference type="AlphaFoldDB" id="A0AAN6GY91"/>
<evidence type="ECO:0000256" key="1">
    <source>
        <dbReference type="ARBA" id="ARBA00022664"/>
    </source>
</evidence>
<dbReference type="PANTHER" id="PTHR46242:SF1">
    <property type="entry name" value="ZINC FINGER CCHC DOMAIN-CONTAINING PROTEIN 9"/>
    <property type="match status" value="1"/>
</dbReference>
<keyword evidence="2" id="KW-0863">Zinc-finger</keyword>
<sequence length="355" mass="38454">MTRYTKLEGRKPTAAKVDSKSLFDEAVEKKQADATTEEHTASSSTEEQPPPSKKIKLDSDAEEETPSKAPAPITKTAKLKRIKLLKLKCKKAKTPEKRMELRREIAKLEKELNNKDPSSQSNASRSGPSDSGWPRLNPSSDSPAPSESTHTNPWKAMEAERRAKSEARRLQRIAERTSAVTCFACRGTGHSAKDCPNAFNANAADPSSIPDGGSGTAGKDVVGHCFRCNSTSHILARCPAKRKRDDDGTEILPYATCFVCSQQGHIAAACPQNAEKGVYPKGGGACGFCQSVRHRARDCPTRLDSAKEEEDAADELRGEVQLDGEAIVRRRKPSGKKGSAGPVTADPIRKKVVSF</sequence>
<keyword evidence="2" id="KW-0862">Zinc</keyword>
<dbReference type="SMART" id="SM00343">
    <property type="entry name" value="ZnF_C2HC"/>
    <property type="match status" value="4"/>
</dbReference>
<dbReference type="GO" id="GO:0006397">
    <property type="term" value="P:mRNA processing"/>
    <property type="evidence" value="ECO:0007669"/>
    <property type="project" value="UniProtKB-KW"/>
</dbReference>
<dbReference type="GO" id="GO:0008270">
    <property type="term" value="F:zinc ion binding"/>
    <property type="evidence" value="ECO:0007669"/>
    <property type="project" value="UniProtKB-KW"/>
</dbReference>
<evidence type="ECO:0000256" key="2">
    <source>
        <dbReference type="PROSITE-ProRule" id="PRU00047"/>
    </source>
</evidence>
<feature type="region of interest" description="Disordered" evidence="3">
    <location>
        <begin position="306"/>
        <end position="355"/>
    </location>
</feature>
<feature type="compositionally biased region" description="Basic and acidic residues" evidence="3">
    <location>
        <begin position="1"/>
        <end position="40"/>
    </location>
</feature>
<evidence type="ECO:0000313" key="6">
    <source>
        <dbReference type="Proteomes" id="UP001176517"/>
    </source>
</evidence>
<reference evidence="5" key="1">
    <citation type="journal article" date="2023" name="PhytoFront">
        <title>Draft Genome Resources of Seven Strains of Tilletia horrida, Causal Agent of Kernel Smut of Rice.</title>
        <authorList>
            <person name="Khanal S."/>
            <person name="Antony Babu S."/>
            <person name="Zhou X.G."/>
        </authorList>
    </citation>
    <scope>NUCLEOTIDE SEQUENCE</scope>
    <source>
        <strain evidence="5">TX6</strain>
    </source>
</reference>
<feature type="compositionally biased region" description="Basic residues" evidence="3">
    <location>
        <begin position="77"/>
        <end position="92"/>
    </location>
</feature>
<feature type="domain" description="CCHC-type" evidence="4">
    <location>
        <begin position="257"/>
        <end position="272"/>
    </location>
</feature>
<dbReference type="Proteomes" id="UP001176517">
    <property type="component" value="Unassembled WGS sequence"/>
</dbReference>
<dbReference type="Pfam" id="PF00098">
    <property type="entry name" value="zf-CCHC"/>
    <property type="match status" value="2"/>
</dbReference>
<dbReference type="InterPro" id="IPR042246">
    <property type="entry name" value="ZCCHC9"/>
</dbReference>
<evidence type="ECO:0000259" key="4">
    <source>
        <dbReference type="PROSITE" id="PS50158"/>
    </source>
</evidence>
<keyword evidence="2" id="KW-0479">Metal-binding</keyword>
<comment type="caution">
    <text evidence="5">The sequence shown here is derived from an EMBL/GenBank/DDBJ whole genome shotgun (WGS) entry which is preliminary data.</text>
</comment>
<feature type="compositionally biased region" description="Basic and acidic residues" evidence="3">
    <location>
        <begin position="157"/>
        <end position="171"/>
    </location>
</feature>